<reference evidence="4 5" key="1">
    <citation type="submission" date="2020-06" db="EMBL/GenBank/DDBJ databases">
        <title>Draft genome of Uliginosibacterium sp. IMCC34675.</title>
        <authorList>
            <person name="Song J."/>
        </authorList>
    </citation>
    <scope>NUCLEOTIDE SEQUENCE [LARGE SCALE GENOMIC DNA]</scope>
    <source>
        <strain evidence="4 5">IMCC34675</strain>
    </source>
</reference>
<dbReference type="SUPFAM" id="SSF47226">
    <property type="entry name" value="Histidine-containing phosphotransfer domain, HPT domain"/>
    <property type="match status" value="1"/>
</dbReference>
<dbReference type="SMART" id="SM00073">
    <property type="entry name" value="HPT"/>
    <property type="match status" value="1"/>
</dbReference>
<name>A0ABX2IF58_9RHOO</name>
<protein>
    <submittedName>
        <fullName evidence="4">Hpt domain-containing protein</fullName>
    </submittedName>
</protein>
<evidence type="ECO:0000256" key="2">
    <source>
        <dbReference type="PROSITE-ProRule" id="PRU00110"/>
    </source>
</evidence>
<dbReference type="InterPro" id="IPR008207">
    <property type="entry name" value="Sig_transdc_His_kin_Hpt_dom"/>
</dbReference>
<gene>
    <name evidence="4" type="ORF">HJ583_009975</name>
</gene>
<organism evidence="4 5">
    <name type="scientific">Uliginosibacterium aquaticum</name>
    <dbReference type="NCBI Taxonomy" id="2731212"/>
    <lineage>
        <taxon>Bacteria</taxon>
        <taxon>Pseudomonadati</taxon>
        <taxon>Pseudomonadota</taxon>
        <taxon>Betaproteobacteria</taxon>
        <taxon>Rhodocyclales</taxon>
        <taxon>Zoogloeaceae</taxon>
        <taxon>Uliginosibacterium</taxon>
    </lineage>
</organism>
<dbReference type="InterPro" id="IPR036641">
    <property type="entry name" value="HPT_dom_sf"/>
</dbReference>
<comment type="caution">
    <text evidence="4">The sequence shown here is derived from an EMBL/GenBank/DDBJ whole genome shotgun (WGS) entry which is preliminary data.</text>
</comment>
<dbReference type="Pfam" id="PF01627">
    <property type="entry name" value="Hpt"/>
    <property type="match status" value="1"/>
</dbReference>
<dbReference type="EMBL" id="JABCSC020000002">
    <property type="protein sequence ID" value="NSL55351.1"/>
    <property type="molecule type" value="Genomic_DNA"/>
</dbReference>
<evidence type="ECO:0000313" key="5">
    <source>
        <dbReference type="Proteomes" id="UP000778523"/>
    </source>
</evidence>
<proteinExistence type="predicted"/>
<keyword evidence="2" id="KW-0597">Phosphoprotein</keyword>
<dbReference type="PROSITE" id="PS50894">
    <property type="entry name" value="HPT"/>
    <property type="match status" value="1"/>
</dbReference>
<evidence type="ECO:0000259" key="3">
    <source>
        <dbReference type="PROSITE" id="PS50894"/>
    </source>
</evidence>
<accession>A0ABX2IF58</accession>
<feature type="domain" description="HPt" evidence="3">
    <location>
        <begin position="1"/>
        <end position="105"/>
    </location>
</feature>
<keyword evidence="1" id="KW-0902">Two-component regulatory system</keyword>
<feature type="modified residue" description="Phosphohistidine" evidence="2">
    <location>
        <position position="48"/>
    </location>
</feature>
<dbReference type="Proteomes" id="UP000778523">
    <property type="component" value="Unassembled WGS sequence"/>
</dbReference>
<dbReference type="RefSeq" id="WP_170021772.1">
    <property type="nucleotide sequence ID" value="NZ_JABCSC020000002.1"/>
</dbReference>
<sequence>MEIDLSRYLPQYFEESASCVQRLTESLEHLLQDGWDAATADAASRAAHCIKGNSGAFGFNEIGALAAELEYALRHAGRGYDTQNAAFIADCHAARQLLEKLLDARLRGLGIDAGAAQAAAIQLQRWQLQQGVCNDRA</sequence>
<keyword evidence="5" id="KW-1185">Reference proteome</keyword>
<evidence type="ECO:0000256" key="1">
    <source>
        <dbReference type="ARBA" id="ARBA00023012"/>
    </source>
</evidence>
<evidence type="ECO:0000313" key="4">
    <source>
        <dbReference type="EMBL" id="NSL55351.1"/>
    </source>
</evidence>
<dbReference type="Gene3D" id="1.20.120.160">
    <property type="entry name" value="HPT domain"/>
    <property type="match status" value="1"/>
</dbReference>